<organism evidence="1 2">
    <name type="scientific">Ilex paraguariensis</name>
    <name type="common">yerba mate</name>
    <dbReference type="NCBI Taxonomy" id="185542"/>
    <lineage>
        <taxon>Eukaryota</taxon>
        <taxon>Viridiplantae</taxon>
        <taxon>Streptophyta</taxon>
        <taxon>Embryophyta</taxon>
        <taxon>Tracheophyta</taxon>
        <taxon>Spermatophyta</taxon>
        <taxon>Magnoliopsida</taxon>
        <taxon>eudicotyledons</taxon>
        <taxon>Gunneridae</taxon>
        <taxon>Pentapetalae</taxon>
        <taxon>asterids</taxon>
        <taxon>campanulids</taxon>
        <taxon>Aquifoliales</taxon>
        <taxon>Aquifoliaceae</taxon>
        <taxon>Ilex</taxon>
    </lineage>
</organism>
<name>A0ABC8SSY6_9AQUA</name>
<keyword evidence="2" id="KW-1185">Reference proteome</keyword>
<comment type="caution">
    <text evidence="1">The sequence shown here is derived from an EMBL/GenBank/DDBJ whole genome shotgun (WGS) entry which is preliminary data.</text>
</comment>
<proteinExistence type="predicted"/>
<evidence type="ECO:0000313" key="2">
    <source>
        <dbReference type="Proteomes" id="UP001642360"/>
    </source>
</evidence>
<dbReference type="Proteomes" id="UP001642360">
    <property type="component" value="Unassembled WGS sequence"/>
</dbReference>
<dbReference type="EMBL" id="CAUOFW020003450">
    <property type="protein sequence ID" value="CAK9160015.1"/>
    <property type="molecule type" value="Genomic_DNA"/>
</dbReference>
<evidence type="ECO:0000313" key="1">
    <source>
        <dbReference type="EMBL" id="CAK9160015.1"/>
    </source>
</evidence>
<reference evidence="1 2" key="1">
    <citation type="submission" date="2024-02" db="EMBL/GenBank/DDBJ databases">
        <authorList>
            <person name="Vignale AGUSTIN F."/>
            <person name="Sosa J E."/>
            <person name="Modenutti C."/>
        </authorList>
    </citation>
    <scope>NUCLEOTIDE SEQUENCE [LARGE SCALE GENOMIC DNA]</scope>
</reference>
<protein>
    <submittedName>
        <fullName evidence="1">Uncharacterized protein</fullName>
    </submittedName>
</protein>
<gene>
    <name evidence="1" type="ORF">ILEXP_LOCUS28743</name>
</gene>
<accession>A0ABC8SSY6</accession>
<sequence>MLDIDESATATTLNASEGGQTWCWYVWAATGSSGFQLDGVYRMDPIGYMEGIWLLWNTQERKEQLYSFLSLRGLVGPPITMMNNCTDEDRQIANFLWKSNVLASCEGNAILVFARPNINFHDLLASPENFGEDLVVLMQDNGGLPVLRSKRKLWVKCITGAVIAVLHCCLLFVKLLSYGAAELRCCCAEMLLCWG</sequence>
<dbReference type="AlphaFoldDB" id="A0ABC8SSY6"/>